<evidence type="ECO:0000313" key="4">
    <source>
        <dbReference type="RefSeq" id="XP_022335784.1"/>
    </source>
</evidence>
<dbReference type="AlphaFoldDB" id="A0A8B8E7Y3"/>
<dbReference type="Proteomes" id="UP000694844">
    <property type="component" value="Chromosome 5"/>
</dbReference>
<dbReference type="OrthoDB" id="6214398at2759"/>
<feature type="signal peptide" evidence="2">
    <location>
        <begin position="1"/>
        <end position="22"/>
    </location>
</feature>
<evidence type="ECO:0000313" key="3">
    <source>
        <dbReference type="Proteomes" id="UP000694844"/>
    </source>
</evidence>
<sequence>MDFTNMLTSFALLMAYIAFDLSVKSGLKEEIENLHNDMDLLLQSQRKQENNMNDLMRQGKAIIEENENLRKELDRLQLQQEIAKIKMDAFSDYSKTNDDTLKGMKKGLLFFKDDLLRDTLKEIHSLLNQVTKMDEEIRKLGGKYEAVSDQLERLQNDVYHTHHRAHHGNHEHKRYSGSGSILNGIRIGLNYIIGKLADWVFGGISSVLFLT</sequence>
<protein>
    <submittedName>
        <fullName evidence="4">Uncharacterized protein LOC111132283</fullName>
    </submittedName>
</protein>
<keyword evidence="3" id="KW-1185">Reference proteome</keyword>
<gene>
    <name evidence="4" type="primary">LOC111132283</name>
</gene>
<evidence type="ECO:0000256" key="2">
    <source>
        <dbReference type="SAM" id="SignalP"/>
    </source>
</evidence>
<dbReference type="KEGG" id="cvn:111132283"/>
<feature type="coiled-coil region" evidence="1">
    <location>
        <begin position="24"/>
        <end position="86"/>
    </location>
</feature>
<feature type="chain" id="PRO_5034098434" evidence="2">
    <location>
        <begin position="23"/>
        <end position="211"/>
    </location>
</feature>
<keyword evidence="1" id="KW-0175">Coiled coil</keyword>
<name>A0A8B8E7Y3_CRAVI</name>
<keyword evidence="2" id="KW-0732">Signal</keyword>
<accession>A0A8B8E7Y3</accession>
<feature type="coiled-coil region" evidence="1">
    <location>
        <begin position="116"/>
        <end position="157"/>
    </location>
</feature>
<proteinExistence type="predicted"/>
<evidence type="ECO:0000256" key="1">
    <source>
        <dbReference type="SAM" id="Coils"/>
    </source>
</evidence>
<dbReference type="RefSeq" id="XP_022335784.1">
    <property type="nucleotide sequence ID" value="XM_022480076.1"/>
</dbReference>
<reference evidence="4" key="1">
    <citation type="submission" date="2025-08" db="UniProtKB">
        <authorList>
            <consortium name="RefSeq"/>
        </authorList>
    </citation>
    <scope>IDENTIFICATION</scope>
    <source>
        <tissue evidence="4">Whole sample</tissue>
    </source>
</reference>
<organism evidence="3 4">
    <name type="scientific">Crassostrea virginica</name>
    <name type="common">Eastern oyster</name>
    <dbReference type="NCBI Taxonomy" id="6565"/>
    <lineage>
        <taxon>Eukaryota</taxon>
        <taxon>Metazoa</taxon>
        <taxon>Spiralia</taxon>
        <taxon>Lophotrochozoa</taxon>
        <taxon>Mollusca</taxon>
        <taxon>Bivalvia</taxon>
        <taxon>Autobranchia</taxon>
        <taxon>Pteriomorphia</taxon>
        <taxon>Ostreida</taxon>
        <taxon>Ostreoidea</taxon>
        <taxon>Ostreidae</taxon>
        <taxon>Crassostrea</taxon>
    </lineage>
</organism>
<dbReference type="GeneID" id="111132283"/>